<keyword evidence="4" id="KW-1185">Reference proteome</keyword>
<dbReference type="Proteomes" id="UP001151760">
    <property type="component" value="Unassembled WGS sequence"/>
</dbReference>
<dbReference type="EMBL" id="BQNB010017972">
    <property type="protein sequence ID" value="GJT69266.1"/>
    <property type="molecule type" value="Genomic_DNA"/>
</dbReference>
<protein>
    <submittedName>
        <fullName evidence="3">Uncharacterized protein</fullName>
    </submittedName>
</protein>
<name>A0ABQ5G161_9ASTR</name>
<keyword evidence="1" id="KW-0175">Coiled coil</keyword>
<reference evidence="3" key="1">
    <citation type="journal article" date="2022" name="Int. J. Mol. Sci.">
        <title>Draft Genome of Tanacetum Coccineum: Genomic Comparison of Closely Related Tanacetum-Family Plants.</title>
        <authorList>
            <person name="Yamashiro T."/>
            <person name="Shiraishi A."/>
            <person name="Nakayama K."/>
            <person name="Satake H."/>
        </authorList>
    </citation>
    <scope>NUCLEOTIDE SEQUENCE</scope>
</reference>
<organism evidence="3 4">
    <name type="scientific">Tanacetum coccineum</name>
    <dbReference type="NCBI Taxonomy" id="301880"/>
    <lineage>
        <taxon>Eukaryota</taxon>
        <taxon>Viridiplantae</taxon>
        <taxon>Streptophyta</taxon>
        <taxon>Embryophyta</taxon>
        <taxon>Tracheophyta</taxon>
        <taxon>Spermatophyta</taxon>
        <taxon>Magnoliopsida</taxon>
        <taxon>eudicotyledons</taxon>
        <taxon>Gunneridae</taxon>
        <taxon>Pentapetalae</taxon>
        <taxon>asterids</taxon>
        <taxon>campanulids</taxon>
        <taxon>Asterales</taxon>
        <taxon>Asteraceae</taxon>
        <taxon>Asteroideae</taxon>
        <taxon>Anthemideae</taxon>
        <taxon>Anthemidinae</taxon>
        <taxon>Tanacetum</taxon>
    </lineage>
</organism>
<proteinExistence type="predicted"/>
<reference evidence="3" key="2">
    <citation type="submission" date="2022-01" db="EMBL/GenBank/DDBJ databases">
        <authorList>
            <person name="Yamashiro T."/>
            <person name="Shiraishi A."/>
            <person name="Satake H."/>
            <person name="Nakayama K."/>
        </authorList>
    </citation>
    <scope>NUCLEOTIDE SEQUENCE</scope>
</reference>
<feature type="compositionally biased region" description="Polar residues" evidence="2">
    <location>
        <begin position="508"/>
        <end position="538"/>
    </location>
</feature>
<gene>
    <name evidence="3" type="ORF">Tco_1028552</name>
</gene>
<accession>A0ABQ5G161</accession>
<evidence type="ECO:0000313" key="4">
    <source>
        <dbReference type="Proteomes" id="UP001151760"/>
    </source>
</evidence>
<feature type="region of interest" description="Disordered" evidence="2">
    <location>
        <begin position="486"/>
        <end position="549"/>
    </location>
</feature>
<comment type="caution">
    <text evidence="3">The sequence shown here is derived from an EMBL/GenBank/DDBJ whole genome shotgun (WGS) entry which is preliminary data.</text>
</comment>
<sequence>MLLVQAPELRQVLDEEQLAFLADPGITDCHDVQPKITHNAAFQTDDLDAYDSDCYDISLAKAVLMANLSSYGTNVLSEFGKNKFSKAKNHLASFKVVKVRTTPNAITERSWGFEHTKKVFKEEVIPFINSSCVSFKDFENGLHSELNEVKMVFNQMEAAVDQCSIDKKYFDIQKKEVSLDNDRLLDHIICQDVMNIVMHADSVLANVLPADNKCLVNDNLEIERLEQENDHLFELLLSQDIVHICVNSLASRNDCREMQQGFIDEYNENLMLKAELAKKGQMVKKTIFDEVVLRCSRLENRNVNLELKLQHQKESFLNNKPLNNQNAPEIPEFFKINEWQARLDAKDVSIANLRKHIEKLKEKNMVEKDVILNSPNVIAPGMFKLDLAPLAPKLLNNRDVHIDYIKHSREHAYILCEVVEHTRALRPLDNDLDSACKIVQRIQEVLVYVKDTCPSLTKPSEKLMAITPLNKIKKVRFAKATTLSSNTKKQTYSHKTQDSNKPMLPSTVMKSSTSASRSQPSGNTKNSRILRTTSSNMKNKVEDLPRSVKSKSNKMNHIIEPICNAHVKHTMLYVYSGLICVKCNQCMFDTNHDVCFLEFVNDVNGRSKSKSAKKSKNKSIWKPTSKVFTDIGYRWKSTGQTFTIAGKICPLTWITSTKVVPLKETTSNLVTT</sequence>
<evidence type="ECO:0000256" key="2">
    <source>
        <dbReference type="SAM" id="MobiDB-lite"/>
    </source>
</evidence>
<evidence type="ECO:0000256" key="1">
    <source>
        <dbReference type="SAM" id="Coils"/>
    </source>
</evidence>
<feature type="coiled-coil region" evidence="1">
    <location>
        <begin position="343"/>
        <end position="370"/>
    </location>
</feature>
<evidence type="ECO:0000313" key="3">
    <source>
        <dbReference type="EMBL" id="GJT69266.1"/>
    </source>
</evidence>